<protein>
    <recommendedName>
        <fullName evidence="3">DUF6801 domain-containing protein</fullName>
    </recommendedName>
</protein>
<evidence type="ECO:0000259" key="3">
    <source>
        <dbReference type="Pfam" id="PF20611"/>
    </source>
</evidence>
<feature type="compositionally biased region" description="Gly residues" evidence="1">
    <location>
        <begin position="272"/>
        <end position="287"/>
    </location>
</feature>
<keyword evidence="2" id="KW-0812">Transmembrane</keyword>
<accession>A0A5Q6RVZ7</accession>
<name>A0A5Q6RVZ7_9ACTN</name>
<dbReference type="Pfam" id="PF20611">
    <property type="entry name" value="DUF6801"/>
    <property type="match status" value="1"/>
</dbReference>
<feature type="transmembrane region" description="Helical" evidence="2">
    <location>
        <begin position="310"/>
        <end position="330"/>
    </location>
</feature>
<dbReference type="EMBL" id="VDFQ02000004">
    <property type="protein sequence ID" value="KAA1422234.1"/>
    <property type="molecule type" value="Genomic_DNA"/>
</dbReference>
<dbReference type="OrthoDB" id="3828583at2"/>
<keyword evidence="2" id="KW-1133">Transmembrane helix</keyword>
<dbReference type="RefSeq" id="WP_149770191.1">
    <property type="nucleotide sequence ID" value="NZ_VDFQ02000004.1"/>
</dbReference>
<feature type="region of interest" description="Disordered" evidence="1">
    <location>
        <begin position="222"/>
        <end position="306"/>
    </location>
</feature>
<sequence length="339" mass="34089">MRVSAAAARRGSGLVATVGLVAGGLMMIATPAAQAGQARVERVGYTCKATNPIVDASLQGPQQFYVTAETVLPDSVASGDTVPQTDTSLTLFLPVKLVDRLTGAMEVERVKGSATSDVVLEGVAPGGEVIEKMNKPVSNLVAPNWVTLTPGKEVAIKVTGQVAPIEVPEIPEGNGLIYVEMPPSFVLHSQMDPPVLGSIAEADLKCTRDADTRAARVIGTIPVGDGCEESSCPLPGAGGGSTDPDPDPGNGGGTGGEDPPVIDPTTPASDDNGGGDGGNDSGNGDGNGNDDDTDVAPYTTTALPATGAPIGIGIIALLGLAAVGRVALAVRTRRRSPQA</sequence>
<evidence type="ECO:0000256" key="2">
    <source>
        <dbReference type="SAM" id="Phobius"/>
    </source>
</evidence>
<dbReference type="AlphaFoldDB" id="A0A5Q6RVZ7"/>
<reference evidence="4 5" key="1">
    <citation type="submission" date="2019-09" db="EMBL/GenBank/DDBJ databases">
        <title>Mumia zhuanghuii sp. nov. isolated from the intestinal contents of plateau pika (Ochotona curzoniae) in the Qinghai-Tibet plateau of China.</title>
        <authorList>
            <person name="Tian Z."/>
        </authorList>
    </citation>
    <scope>NUCLEOTIDE SEQUENCE [LARGE SCALE GENOMIC DNA]</scope>
    <source>
        <strain evidence="5">350</strain>
    </source>
</reference>
<comment type="caution">
    <text evidence="4">The sequence shown here is derived from an EMBL/GenBank/DDBJ whole genome shotgun (WGS) entry which is preliminary data.</text>
</comment>
<proteinExistence type="predicted"/>
<dbReference type="Proteomes" id="UP000307768">
    <property type="component" value="Unassembled WGS sequence"/>
</dbReference>
<dbReference type="InterPro" id="IPR046542">
    <property type="entry name" value="DUF6801"/>
</dbReference>
<evidence type="ECO:0000256" key="1">
    <source>
        <dbReference type="SAM" id="MobiDB-lite"/>
    </source>
</evidence>
<gene>
    <name evidence="4" type="ORF">FE697_013805</name>
</gene>
<evidence type="ECO:0000313" key="5">
    <source>
        <dbReference type="Proteomes" id="UP000307768"/>
    </source>
</evidence>
<keyword evidence="2" id="KW-0472">Membrane</keyword>
<evidence type="ECO:0000313" key="4">
    <source>
        <dbReference type="EMBL" id="KAA1422234.1"/>
    </source>
</evidence>
<feature type="domain" description="DUF6801" evidence="3">
    <location>
        <begin position="45"/>
        <end position="210"/>
    </location>
</feature>
<organism evidence="4 5">
    <name type="scientific">Mumia zhuanghuii</name>
    <dbReference type="NCBI Taxonomy" id="2585211"/>
    <lineage>
        <taxon>Bacteria</taxon>
        <taxon>Bacillati</taxon>
        <taxon>Actinomycetota</taxon>
        <taxon>Actinomycetes</taxon>
        <taxon>Propionibacteriales</taxon>
        <taxon>Nocardioidaceae</taxon>
        <taxon>Mumia</taxon>
    </lineage>
</organism>